<dbReference type="Proteomes" id="UP000030710">
    <property type="component" value="Unassembled WGS sequence"/>
</dbReference>
<sequence length="68" mass="7386">MPDRLDDKDILVSVSRDDCSVVAGAELVVRVAGELFEAVGGPVFRLVEFLDQSLLGFGVESVQQIECF</sequence>
<dbReference type="AlphaFoldDB" id="U1PY44"/>
<dbReference type="STRING" id="1238425.J07HQW2_03887"/>
<proteinExistence type="predicted"/>
<dbReference type="HOGENOM" id="CLU_2784008_0_0_2"/>
<protein>
    <submittedName>
        <fullName evidence="1">Uncharacterized protein</fullName>
    </submittedName>
</protein>
<accession>U1PY44</accession>
<organism evidence="1 2">
    <name type="scientific">Haloquadratum walsbyi J07HQW2</name>
    <dbReference type="NCBI Taxonomy" id="1238425"/>
    <lineage>
        <taxon>Archaea</taxon>
        <taxon>Methanobacteriati</taxon>
        <taxon>Methanobacteriota</taxon>
        <taxon>Stenosarchaea group</taxon>
        <taxon>Halobacteria</taxon>
        <taxon>Halobacteriales</taxon>
        <taxon>Haloferacaceae</taxon>
        <taxon>Haloquadratum</taxon>
    </lineage>
</organism>
<dbReference type="EMBL" id="KE356561">
    <property type="protein sequence ID" value="ERG97401.1"/>
    <property type="molecule type" value="Genomic_DNA"/>
</dbReference>
<reference evidence="1 2" key="1">
    <citation type="journal article" date="2013" name="PLoS ONE">
        <title>Assembly-driven community genomics of a hypersaline microbial ecosystem.</title>
        <authorList>
            <person name="Podell S."/>
            <person name="Ugalde J.A."/>
            <person name="Narasingarao P."/>
            <person name="Banfield J.F."/>
            <person name="Heidelberg K.B."/>
            <person name="Allen E.E."/>
        </authorList>
    </citation>
    <scope>NUCLEOTIDE SEQUENCE [LARGE SCALE GENOMIC DNA]</scope>
    <source>
        <strain evidence="2">J07HQW2</strain>
    </source>
</reference>
<gene>
    <name evidence="1" type="ORF">J07HQW2_03887</name>
</gene>
<name>U1PY44_9EURY</name>
<evidence type="ECO:0000313" key="2">
    <source>
        <dbReference type="Proteomes" id="UP000030710"/>
    </source>
</evidence>
<evidence type="ECO:0000313" key="1">
    <source>
        <dbReference type="EMBL" id="ERG97401.1"/>
    </source>
</evidence>